<accession>A0A0A9A3P6</accession>
<sequence>MTVSAPMQMATTPASTTKKTAPASVSYDKPELSLQEDVEYSFEERRFASYRTAQVA</sequence>
<feature type="region of interest" description="Disordered" evidence="1">
    <location>
        <begin position="1"/>
        <end position="30"/>
    </location>
</feature>
<protein>
    <submittedName>
        <fullName evidence="2">Uncharacterized protein</fullName>
    </submittedName>
</protein>
<organism evidence="2">
    <name type="scientific">Arundo donax</name>
    <name type="common">Giant reed</name>
    <name type="synonym">Donax arundinaceus</name>
    <dbReference type="NCBI Taxonomy" id="35708"/>
    <lineage>
        <taxon>Eukaryota</taxon>
        <taxon>Viridiplantae</taxon>
        <taxon>Streptophyta</taxon>
        <taxon>Embryophyta</taxon>
        <taxon>Tracheophyta</taxon>
        <taxon>Spermatophyta</taxon>
        <taxon>Magnoliopsida</taxon>
        <taxon>Liliopsida</taxon>
        <taxon>Poales</taxon>
        <taxon>Poaceae</taxon>
        <taxon>PACMAD clade</taxon>
        <taxon>Arundinoideae</taxon>
        <taxon>Arundineae</taxon>
        <taxon>Arundo</taxon>
    </lineage>
</organism>
<name>A0A0A9A3P6_ARUDO</name>
<feature type="compositionally biased region" description="Low complexity" evidence="1">
    <location>
        <begin position="10"/>
        <end position="24"/>
    </location>
</feature>
<reference evidence="2" key="1">
    <citation type="submission" date="2014-09" db="EMBL/GenBank/DDBJ databases">
        <authorList>
            <person name="Magalhaes I.L.F."/>
            <person name="Oliveira U."/>
            <person name="Santos F.R."/>
            <person name="Vidigal T.H.D.A."/>
            <person name="Brescovit A.D."/>
            <person name="Santos A.J."/>
        </authorList>
    </citation>
    <scope>NUCLEOTIDE SEQUENCE</scope>
    <source>
        <tissue evidence="2">Shoot tissue taken approximately 20 cm above the soil surface</tissue>
    </source>
</reference>
<evidence type="ECO:0000256" key="1">
    <source>
        <dbReference type="SAM" id="MobiDB-lite"/>
    </source>
</evidence>
<dbReference type="AlphaFoldDB" id="A0A0A9A3P6"/>
<dbReference type="EMBL" id="GBRH01254300">
    <property type="protein sequence ID" value="JAD43595.1"/>
    <property type="molecule type" value="Transcribed_RNA"/>
</dbReference>
<proteinExistence type="predicted"/>
<reference evidence="2" key="2">
    <citation type="journal article" date="2015" name="Data Brief">
        <title>Shoot transcriptome of the giant reed, Arundo donax.</title>
        <authorList>
            <person name="Barrero R.A."/>
            <person name="Guerrero F.D."/>
            <person name="Moolhuijzen P."/>
            <person name="Goolsby J.A."/>
            <person name="Tidwell J."/>
            <person name="Bellgard S.E."/>
            <person name="Bellgard M.I."/>
        </authorList>
    </citation>
    <scope>NUCLEOTIDE SEQUENCE</scope>
    <source>
        <tissue evidence="2">Shoot tissue taken approximately 20 cm above the soil surface</tissue>
    </source>
</reference>
<evidence type="ECO:0000313" key="2">
    <source>
        <dbReference type="EMBL" id="JAD43595.1"/>
    </source>
</evidence>